<keyword evidence="2" id="KW-1185">Reference proteome</keyword>
<dbReference type="Proteomes" id="UP000280298">
    <property type="component" value="Chromosome"/>
</dbReference>
<proteinExistence type="predicted"/>
<evidence type="ECO:0000313" key="1">
    <source>
        <dbReference type="EMBL" id="AZQ35690.1"/>
    </source>
</evidence>
<evidence type="ECO:0000313" key="2">
    <source>
        <dbReference type="Proteomes" id="UP000280298"/>
    </source>
</evidence>
<gene>
    <name evidence="1" type="ORF">EJ357_21135</name>
</gene>
<reference evidence="1 2" key="1">
    <citation type="journal article" date="2019" name="Int. J. Syst. Evol. Microbiol.">
        <title>Streptomyces cyaneochromogenes sp. nov., a blue pigment-producing actinomycete from manganese-contaminated soil.</title>
        <authorList>
            <person name="Tang X."/>
            <person name="Zhao J."/>
            <person name="Li K."/>
            <person name="Chen Z."/>
            <person name="Sun Y."/>
            <person name="Gao J."/>
        </authorList>
    </citation>
    <scope>NUCLEOTIDE SEQUENCE [LARGE SCALE GENOMIC DNA]</scope>
    <source>
        <strain evidence="1 2">MK-45</strain>
    </source>
</reference>
<dbReference type="Pfam" id="PF18143">
    <property type="entry name" value="HAD_SAK_2"/>
    <property type="match status" value="1"/>
</dbReference>
<dbReference type="AlphaFoldDB" id="A0A3Q9EU15"/>
<dbReference type="KEGG" id="scya:EJ357_21135"/>
<evidence type="ECO:0008006" key="3">
    <source>
        <dbReference type="Google" id="ProtNLM"/>
    </source>
</evidence>
<dbReference type="OrthoDB" id="5124141at2"/>
<sequence length="176" mass="19376">MPPFALLFLDVDGTLIPFGAERPYALHEPPHPLPGTVTHPLLARIDPALGTRLARLAELGCEPVWATTWMNDANTAVAPWLGLPPLRVVDWPEEGAEPRLGPRGLHWKTRPLAAWAAGRPFLWVDDEITDADRAWVAGHHPAPALLHRVDHRYGLTDRDFAVLEEWITAGGGPGVR</sequence>
<accession>A0A3Q9EU15</accession>
<name>A0A3Q9EU15_9ACTN</name>
<dbReference type="EMBL" id="CP034539">
    <property type="protein sequence ID" value="AZQ35690.1"/>
    <property type="molecule type" value="Genomic_DNA"/>
</dbReference>
<dbReference type="SUPFAM" id="SSF56784">
    <property type="entry name" value="HAD-like"/>
    <property type="match status" value="1"/>
</dbReference>
<protein>
    <recommendedName>
        <fullName evidence="3">Secreted protein</fullName>
    </recommendedName>
</protein>
<organism evidence="1 2">
    <name type="scientific">Streptomyces cyaneochromogenes</name>
    <dbReference type="NCBI Taxonomy" id="2496836"/>
    <lineage>
        <taxon>Bacteria</taxon>
        <taxon>Bacillati</taxon>
        <taxon>Actinomycetota</taxon>
        <taxon>Actinomycetes</taxon>
        <taxon>Kitasatosporales</taxon>
        <taxon>Streptomycetaceae</taxon>
        <taxon>Streptomyces</taxon>
    </lineage>
</organism>
<dbReference type="RefSeq" id="WP_126393165.1">
    <property type="nucleotide sequence ID" value="NZ_CP034539.1"/>
</dbReference>
<dbReference type="InterPro" id="IPR036412">
    <property type="entry name" value="HAD-like_sf"/>
</dbReference>